<evidence type="ECO:0000313" key="1">
    <source>
        <dbReference type="EMBL" id="KAJ2793288.1"/>
    </source>
</evidence>
<gene>
    <name evidence="1" type="ORF">H4R21_005955</name>
</gene>
<organism evidence="1 2">
    <name type="scientific">Coemansia helicoidea</name>
    <dbReference type="NCBI Taxonomy" id="1286919"/>
    <lineage>
        <taxon>Eukaryota</taxon>
        <taxon>Fungi</taxon>
        <taxon>Fungi incertae sedis</taxon>
        <taxon>Zoopagomycota</taxon>
        <taxon>Kickxellomycotina</taxon>
        <taxon>Kickxellomycetes</taxon>
        <taxon>Kickxellales</taxon>
        <taxon>Kickxellaceae</taxon>
        <taxon>Coemansia</taxon>
    </lineage>
</organism>
<dbReference type="EMBL" id="JANBUN010002932">
    <property type="protein sequence ID" value="KAJ2793288.1"/>
    <property type="molecule type" value="Genomic_DNA"/>
</dbReference>
<comment type="caution">
    <text evidence="1">The sequence shown here is derived from an EMBL/GenBank/DDBJ whole genome shotgun (WGS) entry which is preliminary data.</text>
</comment>
<keyword evidence="2" id="KW-1185">Reference proteome</keyword>
<reference evidence="1" key="1">
    <citation type="submission" date="2022-07" db="EMBL/GenBank/DDBJ databases">
        <title>Phylogenomic reconstructions and comparative analyses of Kickxellomycotina fungi.</title>
        <authorList>
            <person name="Reynolds N.K."/>
            <person name="Stajich J.E."/>
            <person name="Barry K."/>
            <person name="Grigoriev I.V."/>
            <person name="Crous P."/>
            <person name="Smith M.E."/>
        </authorList>
    </citation>
    <scope>NUCLEOTIDE SEQUENCE</scope>
    <source>
        <strain evidence="1">BCRC 34780</strain>
    </source>
</reference>
<protein>
    <submittedName>
        <fullName evidence="1">Uncharacterized protein</fullName>
    </submittedName>
</protein>
<proteinExistence type="predicted"/>
<dbReference type="Proteomes" id="UP001140087">
    <property type="component" value="Unassembled WGS sequence"/>
</dbReference>
<evidence type="ECO:0000313" key="2">
    <source>
        <dbReference type="Proteomes" id="UP001140087"/>
    </source>
</evidence>
<name>A0ACC1KQ03_9FUNG</name>
<sequence>MFNVTHFYYYENADGVADFMPTSTLEEAFVDLLHEYPLLAGVLNTPAYGRYTVVVDRDCLNLPEFKVTQCETDFARLKETHYAPSALPAGAATMGRYMAQTGRSPAKLARVHIMRCKGNSGVVVFAAIAHALVDGASFNLVMQRWSAHCKHRARPGPPDAKPSGAINFDHAALSAYIERGAPQPGAYIRHQFISGGPLT</sequence>
<accession>A0ACC1KQ03</accession>